<proteinExistence type="predicted"/>
<reference evidence="2 3" key="1">
    <citation type="submission" date="2020-01" db="EMBL/GenBank/DDBJ databases">
        <title>Identification and distribution of gene clusters putatively required for synthesis of sphingolipid metabolism inhibitors in phylogenetically diverse species of the filamentous fungus Fusarium.</title>
        <authorList>
            <person name="Kim H.-S."/>
            <person name="Busman M."/>
            <person name="Brown D.W."/>
            <person name="Divon H."/>
            <person name="Uhlig S."/>
            <person name="Proctor R.H."/>
        </authorList>
    </citation>
    <scope>NUCLEOTIDE SEQUENCE [LARGE SCALE GENOMIC DNA]</scope>
    <source>
        <strain evidence="2 3">NRRL 20459</strain>
    </source>
</reference>
<keyword evidence="3" id="KW-1185">Reference proteome</keyword>
<evidence type="ECO:0000313" key="3">
    <source>
        <dbReference type="Proteomes" id="UP000554235"/>
    </source>
</evidence>
<evidence type="ECO:0000313" key="2">
    <source>
        <dbReference type="EMBL" id="KAF4460564.1"/>
    </source>
</evidence>
<dbReference type="EMBL" id="JAADYS010001913">
    <property type="protein sequence ID" value="KAF4460564.1"/>
    <property type="molecule type" value="Genomic_DNA"/>
</dbReference>
<dbReference type="AlphaFoldDB" id="A0A8H4L3I2"/>
<evidence type="ECO:0000256" key="1">
    <source>
        <dbReference type="SAM" id="MobiDB-lite"/>
    </source>
</evidence>
<accession>A0A8H4L3I2</accession>
<gene>
    <name evidence="2" type="ORF">FALBO_12647</name>
</gene>
<feature type="compositionally biased region" description="Polar residues" evidence="1">
    <location>
        <begin position="43"/>
        <end position="53"/>
    </location>
</feature>
<dbReference type="OrthoDB" id="5218421at2759"/>
<organism evidence="2 3">
    <name type="scientific">Fusarium albosuccineum</name>
    <dbReference type="NCBI Taxonomy" id="1237068"/>
    <lineage>
        <taxon>Eukaryota</taxon>
        <taxon>Fungi</taxon>
        <taxon>Dikarya</taxon>
        <taxon>Ascomycota</taxon>
        <taxon>Pezizomycotina</taxon>
        <taxon>Sordariomycetes</taxon>
        <taxon>Hypocreomycetidae</taxon>
        <taxon>Hypocreales</taxon>
        <taxon>Nectriaceae</taxon>
        <taxon>Fusarium</taxon>
        <taxon>Fusarium decemcellulare species complex</taxon>
    </lineage>
</organism>
<dbReference type="Proteomes" id="UP000554235">
    <property type="component" value="Unassembled WGS sequence"/>
</dbReference>
<comment type="caution">
    <text evidence="2">The sequence shown here is derived from an EMBL/GenBank/DDBJ whole genome shotgun (WGS) entry which is preliminary data.</text>
</comment>
<name>A0A8H4L3I2_9HYPO</name>
<sequence length="71" mass="7555">MPARSEAYTVSMPLSPTPPQNLSSYARFMHAHTKRQMEASGANPPSYNSSARLSGSSTMTNGSSTSPTGYQ</sequence>
<protein>
    <submittedName>
        <fullName evidence="2">Uncharacterized protein</fullName>
    </submittedName>
</protein>
<feature type="compositionally biased region" description="Low complexity" evidence="1">
    <location>
        <begin position="54"/>
        <end position="71"/>
    </location>
</feature>
<feature type="region of interest" description="Disordered" evidence="1">
    <location>
        <begin position="1"/>
        <end position="71"/>
    </location>
</feature>